<proteinExistence type="inferred from homology"/>
<dbReference type="AlphaFoldDB" id="A0ABD3PCE1"/>
<keyword evidence="4" id="KW-1185">Reference proteome</keyword>
<evidence type="ECO:0000313" key="4">
    <source>
        <dbReference type="Proteomes" id="UP001530400"/>
    </source>
</evidence>
<accession>A0ABD3PCE1</accession>
<reference evidence="3 4" key="1">
    <citation type="submission" date="2024-10" db="EMBL/GenBank/DDBJ databases">
        <title>Updated reference genomes for cyclostephanoid diatoms.</title>
        <authorList>
            <person name="Roberts W.R."/>
            <person name="Alverson A.J."/>
        </authorList>
    </citation>
    <scope>NUCLEOTIDE SEQUENCE [LARGE SCALE GENOMIC DNA]</scope>
    <source>
        <strain evidence="3 4">AJA010-31</strain>
    </source>
</reference>
<dbReference type="SUPFAM" id="SSF48452">
    <property type="entry name" value="TPR-like"/>
    <property type="match status" value="1"/>
</dbReference>
<organism evidence="3 4">
    <name type="scientific">Cyclotella atomus</name>
    <dbReference type="NCBI Taxonomy" id="382360"/>
    <lineage>
        <taxon>Eukaryota</taxon>
        <taxon>Sar</taxon>
        <taxon>Stramenopiles</taxon>
        <taxon>Ochrophyta</taxon>
        <taxon>Bacillariophyta</taxon>
        <taxon>Coscinodiscophyceae</taxon>
        <taxon>Thalassiosirophycidae</taxon>
        <taxon>Stephanodiscales</taxon>
        <taxon>Stephanodiscaceae</taxon>
        <taxon>Cyclotella</taxon>
    </lineage>
</organism>
<comment type="caution">
    <text evidence="3">The sequence shown here is derived from an EMBL/GenBank/DDBJ whole genome shotgun (WGS) entry which is preliminary data.</text>
</comment>
<protein>
    <recommendedName>
        <fullName evidence="5">CCR4-NOT transcription complex subunit 10</fullName>
    </recommendedName>
</protein>
<evidence type="ECO:0000313" key="3">
    <source>
        <dbReference type="EMBL" id="KAL3785452.1"/>
    </source>
</evidence>
<feature type="compositionally biased region" description="Low complexity" evidence="2">
    <location>
        <begin position="94"/>
        <end position="105"/>
    </location>
</feature>
<evidence type="ECO:0000256" key="2">
    <source>
        <dbReference type="SAM" id="MobiDB-lite"/>
    </source>
</evidence>
<feature type="non-terminal residue" evidence="3">
    <location>
        <position position="1"/>
    </location>
</feature>
<dbReference type="EMBL" id="JALLPJ020000692">
    <property type="protein sequence ID" value="KAL3785452.1"/>
    <property type="molecule type" value="Genomic_DNA"/>
</dbReference>
<dbReference type="Gene3D" id="1.25.40.10">
    <property type="entry name" value="Tetratricopeptide repeat domain"/>
    <property type="match status" value="1"/>
</dbReference>
<feature type="compositionally biased region" description="Basic and acidic residues" evidence="2">
    <location>
        <begin position="1"/>
        <end position="19"/>
    </location>
</feature>
<sequence length="488" mass="53200">LSLEKQYDKNEDSLVEKSKPAGKVNNSRGGSKAGGSKLTRSRGSNQSDVSSVTSVAGGSLVTSTSEGFWATAVNADKGGVVASATFEGMPSKTSGGQQVQSQQQQEGKAKWDSPDLHVQHEAVLYLKANLECLRGNTTKSLKLCSEARLAGRRSRGDQDGETEDEMGGEDKKDGENNSVESQMASHYDEAIYYNNLALVHQSAGKVHLALHYYSFAFDCMSKVCQLEGDCPSFVWSDGISRPDITAEILCNTSVCAFQAGEFSKSYESMARCMSVSAELYESRPRCWLRMGQSCIGIHTKSNDKASGRILSQAAACLYKSMQLSKHPTAATCSDHDCYQDSVTSLVFVKMEMNDPVGALEACKLILDKDQPDSTSVSSRRHAICRLYAAEAHCLLGDMNSALMTLFDAKDIDESQLKSSESLLWVAQGFAIDRKKKTKNVNDDGPNVQVRRLLENQALLYQKLKERDAEAVITILRGGVYGLKPLPLL</sequence>
<feature type="region of interest" description="Disordered" evidence="2">
    <location>
        <begin position="152"/>
        <end position="177"/>
    </location>
</feature>
<feature type="region of interest" description="Disordered" evidence="2">
    <location>
        <begin position="86"/>
        <end position="113"/>
    </location>
</feature>
<feature type="region of interest" description="Disordered" evidence="2">
    <location>
        <begin position="1"/>
        <end position="56"/>
    </location>
</feature>
<evidence type="ECO:0008006" key="5">
    <source>
        <dbReference type="Google" id="ProtNLM"/>
    </source>
</evidence>
<dbReference type="Proteomes" id="UP001530400">
    <property type="component" value="Unassembled WGS sequence"/>
</dbReference>
<dbReference type="InterPro" id="IPR011990">
    <property type="entry name" value="TPR-like_helical_dom_sf"/>
</dbReference>
<name>A0ABD3PCE1_9STRA</name>
<feature type="compositionally biased region" description="Polar residues" evidence="2">
    <location>
        <begin position="41"/>
        <end position="56"/>
    </location>
</feature>
<dbReference type="InterPro" id="IPR039740">
    <property type="entry name" value="CNOT10"/>
</dbReference>
<dbReference type="PANTHER" id="PTHR12979:SF5">
    <property type="entry name" value="CCR4-NOT TRANSCRIPTION COMPLEX SUBUNIT 10"/>
    <property type="match status" value="1"/>
</dbReference>
<comment type="similarity">
    <text evidence="1">Belongs to the CNOT10 family.</text>
</comment>
<gene>
    <name evidence="3" type="ORF">ACHAWO_009120</name>
</gene>
<dbReference type="PANTHER" id="PTHR12979">
    <property type="entry name" value="CCR4-NOT TRANSCRIPTION COMPLEX SUBUNIT 10"/>
    <property type="match status" value="1"/>
</dbReference>
<evidence type="ECO:0000256" key="1">
    <source>
        <dbReference type="ARBA" id="ARBA00010080"/>
    </source>
</evidence>